<dbReference type="SUPFAM" id="SSF55729">
    <property type="entry name" value="Acyl-CoA N-acyltransferases (Nat)"/>
    <property type="match status" value="1"/>
</dbReference>
<dbReference type="Proteomes" id="UP000093267">
    <property type="component" value="Chromosome"/>
</dbReference>
<dbReference type="InterPro" id="IPR016181">
    <property type="entry name" value="Acyl_CoA_acyltransferase"/>
</dbReference>
<evidence type="ECO:0000256" key="1">
    <source>
        <dbReference type="ARBA" id="ARBA00022679"/>
    </source>
</evidence>
<dbReference type="CDD" id="cd04301">
    <property type="entry name" value="NAT_SF"/>
    <property type="match status" value="1"/>
</dbReference>
<dbReference type="Gene3D" id="3.40.630.30">
    <property type="match status" value="1"/>
</dbReference>
<feature type="domain" description="N-acetyltransferase" evidence="3">
    <location>
        <begin position="3"/>
        <end position="172"/>
    </location>
</feature>
<keyword evidence="5" id="KW-1185">Reference proteome</keyword>
<dbReference type="OrthoDB" id="7205533at2"/>
<dbReference type="PROSITE" id="PS51186">
    <property type="entry name" value="GNAT"/>
    <property type="match status" value="1"/>
</dbReference>
<dbReference type="Pfam" id="PF00583">
    <property type="entry name" value="Acetyltransf_1"/>
    <property type="match status" value="1"/>
</dbReference>
<dbReference type="STRING" id="240427.AYR62_08920"/>
<evidence type="ECO:0000313" key="5">
    <source>
        <dbReference type="Proteomes" id="UP000093267"/>
    </source>
</evidence>
<dbReference type="GO" id="GO:0016747">
    <property type="term" value="F:acyltransferase activity, transferring groups other than amino-acyl groups"/>
    <property type="evidence" value="ECO:0007669"/>
    <property type="project" value="InterPro"/>
</dbReference>
<accession>A0A1B2IZB1</accession>
<dbReference type="InterPro" id="IPR050832">
    <property type="entry name" value="Bact_Acetyltransf"/>
</dbReference>
<evidence type="ECO:0000256" key="2">
    <source>
        <dbReference type="ARBA" id="ARBA00023315"/>
    </source>
</evidence>
<dbReference type="EMBL" id="CP014924">
    <property type="protein sequence ID" value="ANZ67348.1"/>
    <property type="molecule type" value="Genomic_DNA"/>
</dbReference>
<reference evidence="4 5" key="1">
    <citation type="submission" date="2016-03" db="EMBL/GenBank/DDBJ databases">
        <title>Pediococcus and Lactobacillus from brewery environment - whole genome sequencing and assembly.</title>
        <authorList>
            <person name="Behr J."/>
            <person name="Geissler A.J."/>
            <person name="Vogel R.F."/>
        </authorList>
    </citation>
    <scope>NUCLEOTIDE SEQUENCE [LARGE SCALE GENOMIC DNA]</scope>
    <source>
        <strain evidence="4 5">TMW 1.1995</strain>
    </source>
</reference>
<dbReference type="InterPro" id="IPR000182">
    <property type="entry name" value="GNAT_dom"/>
</dbReference>
<organism evidence="4 5">
    <name type="scientific">Secundilactobacillus paracollinoides</name>
    <dbReference type="NCBI Taxonomy" id="240427"/>
    <lineage>
        <taxon>Bacteria</taxon>
        <taxon>Bacillati</taxon>
        <taxon>Bacillota</taxon>
        <taxon>Bacilli</taxon>
        <taxon>Lactobacillales</taxon>
        <taxon>Lactobacillaceae</taxon>
        <taxon>Secundilactobacillus</taxon>
    </lineage>
</organism>
<protein>
    <recommendedName>
        <fullName evidence="3">N-acetyltransferase domain-containing protein</fullName>
    </recommendedName>
</protein>
<proteinExistence type="predicted"/>
<keyword evidence="1" id="KW-0808">Transferase</keyword>
<sequence>MTPKITPVTEKDLATLHTLSIQTFTETFGRYNTDANMAIYLATSYAPDQLKAELTNSDSDFVFLHVNGQLAGYLKLNQGAAQSDDMGKDYLEVERIYIKSAFQHSGLGRTLITYAEEQAEKKHLTKIWLGVWEHNENAKAFYQRLGFHQTGAHDFFLGDEQQTDFIMEKELAN</sequence>
<gene>
    <name evidence="4" type="ORF">AYR63_09450</name>
</gene>
<evidence type="ECO:0000313" key="4">
    <source>
        <dbReference type="EMBL" id="ANZ67348.1"/>
    </source>
</evidence>
<dbReference type="PANTHER" id="PTHR43877:SF2">
    <property type="entry name" value="AMINOALKYLPHOSPHONATE N-ACETYLTRANSFERASE-RELATED"/>
    <property type="match status" value="1"/>
</dbReference>
<dbReference type="AlphaFoldDB" id="A0A1B2IZB1"/>
<name>A0A1B2IZB1_9LACO</name>
<dbReference type="PANTHER" id="PTHR43877">
    <property type="entry name" value="AMINOALKYLPHOSPHONATE N-ACETYLTRANSFERASE-RELATED-RELATED"/>
    <property type="match status" value="1"/>
</dbReference>
<evidence type="ECO:0000259" key="3">
    <source>
        <dbReference type="PROSITE" id="PS51186"/>
    </source>
</evidence>
<dbReference type="RefSeq" id="WP_065937614.1">
    <property type="nucleotide sequence ID" value="NZ_CP014924.1"/>
</dbReference>
<keyword evidence="2" id="KW-0012">Acyltransferase</keyword>